<dbReference type="GO" id="GO:0008757">
    <property type="term" value="F:S-adenosylmethionine-dependent methyltransferase activity"/>
    <property type="evidence" value="ECO:0007669"/>
    <property type="project" value="InterPro"/>
</dbReference>
<dbReference type="SUPFAM" id="SSF53335">
    <property type="entry name" value="S-adenosyl-L-methionine-dependent methyltransferases"/>
    <property type="match status" value="1"/>
</dbReference>
<dbReference type="Pfam" id="PF08241">
    <property type="entry name" value="Methyltransf_11"/>
    <property type="match status" value="1"/>
</dbReference>
<evidence type="ECO:0000259" key="4">
    <source>
        <dbReference type="Pfam" id="PF08241"/>
    </source>
</evidence>
<keyword evidence="2 5" id="KW-0489">Methyltransferase</keyword>
<dbReference type="InterPro" id="IPR029063">
    <property type="entry name" value="SAM-dependent_MTases_sf"/>
</dbReference>
<dbReference type="InterPro" id="IPR051052">
    <property type="entry name" value="Diverse_substrate_MTase"/>
</dbReference>
<evidence type="ECO:0000313" key="5">
    <source>
        <dbReference type="EMBL" id="MBB5063515.1"/>
    </source>
</evidence>
<keyword evidence="3 5" id="KW-0808">Transferase</keyword>
<dbReference type="PANTHER" id="PTHR44942">
    <property type="entry name" value="METHYLTRANSF_11 DOMAIN-CONTAINING PROTEIN"/>
    <property type="match status" value="1"/>
</dbReference>
<proteinExistence type="inferred from homology"/>
<dbReference type="EMBL" id="JACHIO010000006">
    <property type="protein sequence ID" value="MBB5063515.1"/>
    <property type="molecule type" value="Genomic_DNA"/>
</dbReference>
<reference evidence="5 6" key="1">
    <citation type="submission" date="2020-08" db="EMBL/GenBank/DDBJ databases">
        <title>Genomic Encyclopedia of Type Strains, Phase IV (KMG-V): Genome sequencing to study the core and pangenomes of soil and plant-associated prokaryotes.</title>
        <authorList>
            <person name="Whitman W."/>
        </authorList>
    </citation>
    <scope>NUCLEOTIDE SEQUENCE [LARGE SCALE GENOMIC DNA]</scope>
    <source>
        <strain evidence="5 6">X5P3</strain>
    </source>
</reference>
<comment type="similarity">
    <text evidence="1">Belongs to the methyltransferase superfamily.</text>
</comment>
<evidence type="ECO:0000256" key="3">
    <source>
        <dbReference type="ARBA" id="ARBA00022679"/>
    </source>
</evidence>
<dbReference type="CDD" id="cd02440">
    <property type="entry name" value="AdoMet_MTases"/>
    <property type="match status" value="1"/>
</dbReference>
<accession>A0A7W8EAI9</accession>
<feature type="domain" description="Methyltransferase type 11" evidence="4">
    <location>
        <begin position="45"/>
        <end position="136"/>
    </location>
</feature>
<organism evidence="5 6">
    <name type="scientific">Granulicella mallensis</name>
    <dbReference type="NCBI Taxonomy" id="940614"/>
    <lineage>
        <taxon>Bacteria</taxon>
        <taxon>Pseudomonadati</taxon>
        <taxon>Acidobacteriota</taxon>
        <taxon>Terriglobia</taxon>
        <taxon>Terriglobales</taxon>
        <taxon>Acidobacteriaceae</taxon>
        <taxon>Granulicella</taxon>
    </lineage>
</organism>
<evidence type="ECO:0000256" key="1">
    <source>
        <dbReference type="ARBA" id="ARBA00008361"/>
    </source>
</evidence>
<evidence type="ECO:0000256" key="2">
    <source>
        <dbReference type="ARBA" id="ARBA00022603"/>
    </source>
</evidence>
<name>A0A7W8EAI9_9BACT</name>
<gene>
    <name evidence="5" type="ORF">HDF15_001857</name>
</gene>
<dbReference type="Proteomes" id="UP000584867">
    <property type="component" value="Unassembled WGS sequence"/>
</dbReference>
<dbReference type="RefSeq" id="WP_184254730.1">
    <property type="nucleotide sequence ID" value="NZ_JACHIO010000006.1"/>
</dbReference>
<protein>
    <submittedName>
        <fullName evidence="5">SAM-dependent methyltransferase</fullName>
    </submittedName>
</protein>
<comment type="caution">
    <text evidence="5">The sequence shown here is derived from an EMBL/GenBank/DDBJ whole genome shotgun (WGS) entry which is preliminary data.</text>
</comment>
<evidence type="ECO:0000313" key="6">
    <source>
        <dbReference type="Proteomes" id="UP000584867"/>
    </source>
</evidence>
<dbReference type="Gene3D" id="3.40.50.150">
    <property type="entry name" value="Vaccinia Virus protein VP39"/>
    <property type="match status" value="1"/>
</dbReference>
<sequence>MGENVEKFTGRVAAYAEYRERYDPMIVLPRLRDWCGLQPAWTVADVGAGTGMLSDVFLAGGNRVIAVEPNAEMREACVRLHEGNAALTVVNGTAEATGLEDASVEMLSVGRALHWFDLDSAMREFRRVLKPEGWIAVVAFGRSKDGRKENEAYEEVLRPYTVNGRGTHAEYTKYERLKDLFVGGEFCHEEVRGEIQIGWEALRGFTLSLSHAPLPESAEFRAFEEKLREYFAQHEENGSVTLATRYWINAGRFGTHG</sequence>
<dbReference type="InterPro" id="IPR013216">
    <property type="entry name" value="Methyltransf_11"/>
</dbReference>
<dbReference type="AlphaFoldDB" id="A0A7W8EAI9"/>
<dbReference type="PANTHER" id="PTHR44942:SF4">
    <property type="entry name" value="METHYLTRANSFERASE TYPE 11 DOMAIN-CONTAINING PROTEIN"/>
    <property type="match status" value="1"/>
</dbReference>
<dbReference type="GO" id="GO:0032259">
    <property type="term" value="P:methylation"/>
    <property type="evidence" value="ECO:0007669"/>
    <property type="project" value="UniProtKB-KW"/>
</dbReference>